<organism evidence="2 3">
    <name type="scientific">Phytophthora sojae (strain P6497)</name>
    <name type="common">Soybean stem and root rot agent</name>
    <name type="synonym">Phytophthora megasperma f. sp. glycines</name>
    <dbReference type="NCBI Taxonomy" id="1094619"/>
    <lineage>
        <taxon>Eukaryota</taxon>
        <taxon>Sar</taxon>
        <taxon>Stramenopiles</taxon>
        <taxon>Oomycota</taxon>
        <taxon>Peronosporomycetes</taxon>
        <taxon>Peronosporales</taxon>
        <taxon>Peronosporaceae</taxon>
        <taxon>Phytophthora</taxon>
    </lineage>
</organism>
<reference evidence="2 3" key="1">
    <citation type="journal article" date="2006" name="Science">
        <title>Phytophthora genome sequences uncover evolutionary origins and mechanisms of pathogenesis.</title>
        <authorList>
            <person name="Tyler B.M."/>
            <person name="Tripathy S."/>
            <person name="Zhang X."/>
            <person name="Dehal P."/>
            <person name="Jiang R.H."/>
            <person name="Aerts A."/>
            <person name="Arredondo F.D."/>
            <person name="Baxter L."/>
            <person name="Bensasson D."/>
            <person name="Beynon J.L."/>
            <person name="Chapman J."/>
            <person name="Damasceno C.M."/>
            <person name="Dorrance A.E."/>
            <person name="Dou D."/>
            <person name="Dickerman A.W."/>
            <person name="Dubchak I.L."/>
            <person name="Garbelotto M."/>
            <person name="Gijzen M."/>
            <person name="Gordon S.G."/>
            <person name="Govers F."/>
            <person name="Grunwald N.J."/>
            <person name="Huang W."/>
            <person name="Ivors K.L."/>
            <person name="Jones R.W."/>
            <person name="Kamoun S."/>
            <person name="Krampis K."/>
            <person name="Lamour K.H."/>
            <person name="Lee M.K."/>
            <person name="McDonald W.H."/>
            <person name="Medina M."/>
            <person name="Meijer H.J."/>
            <person name="Nordberg E.K."/>
            <person name="Maclean D.J."/>
            <person name="Ospina-Giraldo M.D."/>
            <person name="Morris P.F."/>
            <person name="Phuntumart V."/>
            <person name="Putnam N.H."/>
            <person name="Rash S."/>
            <person name="Rose J.K."/>
            <person name="Sakihama Y."/>
            <person name="Salamov A.A."/>
            <person name="Savidor A."/>
            <person name="Scheuring C.F."/>
            <person name="Smith B.M."/>
            <person name="Sobral B.W."/>
            <person name="Terry A."/>
            <person name="Torto-Alalibo T.A."/>
            <person name="Win J."/>
            <person name="Xu Z."/>
            <person name="Zhang H."/>
            <person name="Grigoriev I.V."/>
            <person name="Rokhsar D.S."/>
            <person name="Boore J.L."/>
        </authorList>
    </citation>
    <scope>NUCLEOTIDE SEQUENCE [LARGE SCALE GENOMIC DNA]</scope>
    <source>
        <strain evidence="2 3">P6497</strain>
    </source>
</reference>
<dbReference type="EMBL" id="JH159156">
    <property type="protein sequence ID" value="EGZ13148.1"/>
    <property type="molecule type" value="Genomic_DNA"/>
</dbReference>
<protein>
    <submittedName>
        <fullName evidence="2">Uncharacterized protein</fullName>
    </submittedName>
</protein>
<dbReference type="GeneID" id="20646903"/>
<proteinExistence type="predicted"/>
<dbReference type="AlphaFoldDB" id="G4ZTH0"/>
<sequence>MRKLQMLGTTEVVDFRGSEFHWACRFSAARVQGWQVLDDAGDSRSSMLTSLLGLSVSPVFQLVAKQDESTVAPASKRPRLEDNKSPLPAGEMISSPSTLCRYVVAKDVDFAESRDFIEVIAALARTPMSTFTLCIADDYGGRDVDLCAVVENGGFALNALLRGRVVCQMPDEVRSSLTFAKIELDTLLLDLLGFIGGELRTLSIQLDEWDPDEEIELDTLLLDLLGLIGGELRTQSIQSDEWDPDEEYDTEHVADIDLCALAVVCPKLEVLQLVCFDVVVQSTNSDALCKWPIKKMNIINSENVPNLGPYLSNPATRIARGLTELRASRLDGEEFAGAERDVLEAHDGECLPIAKEKFPTEAKVAMLSTMRGGGAASDPEGKQPATPRLAETRNLA</sequence>
<dbReference type="InParanoid" id="G4ZTH0"/>
<feature type="region of interest" description="Disordered" evidence="1">
    <location>
        <begin position="370"/>
        <end position="396"/>
    </location>
</feature>
<gene>
    <name evidence="2" type="ORF">PHYSODRAFT_334930</name>
</gene>
<dbReference type="RefSeq" id="XP_009530577.1">
    <property type="nucleotide sequence ID" value="XM_009532282.1"/>
</dbReference>
<keyword evidence="3" id="KW-1185">Reference proteome</keyword>
<evidence type="ECO:0000256" key="1">
    <source>
        <dbReference type="SAM" id="MobiDB-lite"/>
    </source>
</evidence>
<evidence type="ECO:0000313" key="3">
    <source>
        <dbReference type="Proteomes" id="UP000002640"/>
    </source>
</evidence>
<dbReference type="KEGG" id="psoj:PHYSODRAFT_334930"/>
<dbReference type="Proteomes" id="UP000002640">
    <property type="component" value="Unassembled WGS sequence"/>
</dbReference>
<evidence type="ECO:0000313" key="2">
    <source>
        <dbReference type="EMBL" id="EGZ13148.1"/>
    </source>
</evidence>
<name>G4ZTH0_PHYSP</name>
<accession>G4ZTH0</accession>